<evidence type="ECO:0000256" key="6">
    <source>
        <dbReference type="SAM" id="Coils"/>
    </source>
</evidence>
<dbReference type="OrthoDB" id="9808890at2"/>
<accession>A0A2T0B8B0</accession>
<reference evidence="10 11" key="1">
    <citation type="submission" date="2018-03" db="EMBL/GenBank/DDBJ databases">
        <title>Genome sequence of Clostridium liquoris DSM 100320.</title>
        <authorList>
            <person name="Poehlein A."/>
            <person name="Daniel R."/>
        </authorList>
    </citation>
    <scope>NUCLEOTIDE SEQUENCE [LARGE SCALE GENOMIC DNA]</scope>
    <source>
        <strain evidence="10 11">DSM 100320</strain>
    </source>
</reference>
<comment type="caution">
    <text evidence="10">The sequence shown here is derived from an EMBL/GenBank/DDBJ whole genome shotgun (WGS) entry which is preliminary data.</text>
</comment>
<evidence type="ECO:0000256" key="4">
    <source>
        <dbReference type="ARBA" id="ARBA00022801"/>
    </source>
</evidence>
<gene>
    <name evidence="10" type="primary">cwlO</name>
    <name evidence="10" type="ORF">CLLI_05150</name>
</gene>
<name>A0A2T0B8B0_9CLOT</name>
<sequence length="388" mass="42939">MNKKIKCTIVSLVMVVSTSAQVLAAPSDAIQSNLQQHKNSLSSVQQEISKNEIKVEDLDHQIEGIMMDVKNNKNKITKTEKNMTSTEEEIKKSEEDIKKEKELFNDRIRAMYVSGTDGYLNILFEANGIGDLIDKVETVKTLVGYDKKVVQDLNSKKNVLENKKKTLQQEKGSLLALKEENEKKLSQVNGAKKEQDKLLADLKSKEESIEGQIGEDQKQLAKATEEVKTIRESAPRYTPSENTPSKQTSSKQTSSRQTSSNYTPSRGAATISGNNVIAYASNFLGTPYVWGGTTPVPGFDCSGFVQYVYAHFGIPIGRTTYEQINNGTQVSMGELQPGDLVFFGTYDNPHHVGMYIGNGAYIHAPHTGDVIKISMLNGSDFLTGRRVK</sequence>
<keyword evidence="2" id="KW-0645">Protease</keyword>
<dbReference type="Gene3D" id="3.90.1720.10">
    <property type="entry name" value="endopeptidase domain like (from Nostoc punctiforme)"/>
    <property type="match status" value="1"/>
</dbReference>
<feature type="chain" id="PRO_5015746408" evidence="8">
    <location>
        <begin position="25"/>
        <end position="388"/>
    </location>
</feature>
<feature type="region of interest" description="Disordered" evidence="7">
    <location>
        <begin position="208"/>
        <end position="267"/>
    </location>
</feature>
<dbReference type="EC" id="3.4.-.-" evidence="10"/>
<keyword evidence="11" id="KW-1185">Reference proteome</keyword>
<dbReference type="Proteomes" id="UP000239706">
    <property type="component" value="Unassembled WGS sequence"/>
</dbReference>
<keyword evidence="6" id="KW-0175">Coiled coil</keyword>
<feature type="domain" description="NlpC/P60" evidence="9">
    <location>
        <begin position="270"/>
        <end position="388"/>
    </location>
</feature>
<feature type="compositionally biased region" description="Basic and acidic residues" evidence="7">
    <location>
        <begin position="215"/>
        <end position="234"/>
    </location>
</feature>
<evidence type="ECO:0000256" key="2">
    <source>
        <dbReference type="ARBA" id="ARBA00022670"/>
    </source>
</evidence>
<dbReference type="GO" id="GO:0006508">
    <property type="term" value="P:proteolysis"/>
    <property type="evidence" value="ECO:0007669"/>
    <property type="project" value="UniProtKB-KW"/>
</dbReference>
<keyword evidence="4 10" id="KW-0378">Hydrolase</keyword>
<dbReference type="Pfam" id="PF00877">
    <property type="entry name" value="NLPC_P60"/>
    <property type="match status" value="1"/>
</dbReference>
<dbReference type="InterPro" id="IPR038765">
    <property type="entry name" value="Papain-like_cys_pep_sf"/>
</dbReference>
<feature type="coiled-coil region" evidence="6">
    <location>
        <begin position="27"/>
        <end position="103"/>
    </location>
</feature>
<protein>
    <submittedName>
        <fullName evidence="10">Peptidoglycan DL-endopeptidase CwlO</fullName>
        <ecNumber evidence="10">3.4.-.-</ecNumber>
    </submittedName>
</protein>
<dbReference type="PROSITE" id="PS51935">
    <property type="entry name" value="NLPC_P60"/>
    <property type="match status" value="1"/>
</dbReference>
<feature type="coiled-coil region" evidence="6">
    <location>
        <begin position="150"/>
        <end position="208"/>
    </location>
</feature>
<keyword evidence="5" id="KW-0788">Thiol protease</keyword>
<dbReference type="PANTHER" id="PTHR47053:SF1">
    <property type="entry name" value="MUREIN DD-ENDOPEPTIDASE MEPH-RELATED"/>
    <property type="match status" value="1"/>
</dbReference>
<comment type="similarity">
    <text evidence="1">Belongs to the peptidase C40 family.</text>
</comment>
<feature type="signal peptide" evidence="8">
    <location>
        <begin position="1"/>
        <end position="24"/>
    </location>
</feature>
<dbReference type="GO" id="GO:0008234">
    <property type="term" value="F:cysteine-type peptidase activity"/>
    <property type="evidence" value="ECO:0007669"/>
    <property type="project" value="UniProtKB-KW"/>
</dbReference>
<evidence type="ECO:0000313" key="11">
    <source>
        <dbReference type="Proteomes" id="UP000239706"/>
    </source>
</evidence>
<organism evidence="10 11">
    <name type="scientific">Clostridium liquoris</name>
    <dbReference type="NCBI Taxonomy" id="1289519"/>
    <lineage>
        <taxon>Bacteria</taxon>
        <taxon>Bacillati</taxon>
        <taxon>Bacillota</taxon>
        <taxon>Clostridia</taxon>
        <taxon>Eubacteriales</taxon>
        <taxon>Clostridiaceae</taxon>
        <taxon>Clostridium</taxon>
    </lineage>
</organism>
<evidence type="ECO:0000256" key="1">
    <source>
        <dbReference type="ARBA" id="ARBA00007074"/>
    </source>
</evidence>
<feature type="compositionally biased region" description="Low complexity" evidence="7">
    <location>
        <begin position="245"/>
        <end position="260"/>
    </location>
</feature>
<evidence type="ECO:0000256" key="5">
    <source>
        <dbReference type="ARBA" id="ARBA00022807"/>
    </source>
</evidence>
<evidence type="ECO:0000256" key="8">
    <source>
        <dbReference type="SAM" id="SignalP"/>
    </source>
</evidence>
<evidence type="ECO:0000256" key="3">
    <source>
        <dbReference type="ARBA" id="ARBA00022729"/>
    </source>
</evidence>
<dbReference type="InterPro" id="IPR000064">
    <property type="entry name" value="NLP_P60_dom"/>
</dbReference>
<evidence type="ECO:0000256" key="7">
    <source>
        <dbReference type="SAM" id="MobiDB-lite"/>
    </source>
</evidence>
<keyword evidence="3 8" id="KW-0732">Signal</keyword>
<evidence type="ECO:0000313" key="10">
    <source>
        <dbReference type="EMBL" id="PRR80131.1"/>
    </source>
</evidence>
<dbReference type="SUPFAM" id="SSF54001">
    <property type="entry name" value="Cysteine proteinases"/>
    <property type="match status" value="1"/>
</dbReference>
<dbReference type="InterPro" id="IPR057309">
    <property type="entry name" value="PcsB_CC"/>
</dbReference>
<dbReference type="RefSeq" id="WP_106062695.1">
    <property type="nucleotide sequence ID" value="NZ_PVXO01000009.1"/>
</dbReference>
<dbReference type="InterPro" id="IPR051202">
    <property type="entry name" value="Peptidase_C40"/>
</dbReference>
<proteinExistence type="inferred from homology"/>
<dbReference type="PANTHER" id="PTHR47053">
    <property type="entry name" value="MUREIN DD-ENDOPEPTIDASE MEPH-RELATED"/>
    <property type="match status" value="1"/>
</dbReference>
<dbReference type="Pfam" id="PF24568">
    <property type="entry name" value="CC_PcsB"/>
    <property type="match status" value="1"/>
</dbReference>
<dbReference type="Gene3D" id="6.10.250.3150">
    <property type="match status" value="1"/>
</dbReference>
<dbReference type="EMBL" id="PVXO01000009">
    <property type="protein sequence ID" value="PRR80131.1"/>
    <property type="molecule type" value="Genomic_DNA"/>
</dbReference>
<dbReference type="AlphaFoldDB" id="A0A2T0B8B0"/>
<evidence type="ECO:0000259" key="9">
    <source>
        <dbReference type="PROSITE" id="PS51935"/>
    </source>
</evidence>